<dbReference type="AlphaFoldDB" id="A0A418VBV0"/>
<keyword evidence="3 5" id="KW-0687">Ribonucleoprotein</keyword>
<evidence type="ECO:0000256" key="4">
    <source>
        <dbReference type="ARBA" id="ARBA00035174"/>
    </source>
</evidence>
<dbReference type="InterPro" id="IPR050096">
    <property type="entry name" value="Bacterial_rp_bL28"/>
</dbReference>
<comment type="caution">
    <text evidence="6">The sequence shown here is derived from an EMBL/GenBank/DDBJ whole genome shotgun (WGS) entry which is preliminary data.</text>
</comment>
<dbReference type="Gene3D" id="2.30.170.40">
    <property type="entry name" value="Ribosomal protein L28/L24"/>
    <property type="match status" value="1"/>
</dbReference>
<comment type="similarity">
    <text evidence="1 5">Belongs to the bacterial ribosomal protein bL28 family.</text>
</comment>
<dbReference type="GO" id="GO:0003735">
    <property type="term" value="F:structural constituent of ribosome"/>
    <property type="evidence" value="ECO:0007669"/>
    <property type="project" value="InterPro"/>
</dbReference>
<keyword evidence="7" id="KW-1185">Reference proteome</keyword>
<name>A0A418VBV0_9DEIO</name>
<dbReference type="Pfam" id="PF00830">
    <property type="entry name" value="Ribosomal_L28"/>
    <property type="match status" value="1"/>
</dbReference>
<dbReference type="Proteomes" id="UP000286287">
    <property type="component" value="Unassembled WGS sequence"/>
</dbReference>
<dbReference type="GO" id="GO:0005840">
    <property type="term" value="C:ribosome"/>
    <property type="evidence" value="ECO:0007669"/>
    <property type="project" value="UniProtKB-KW"/>
</dbReference>
<dbReference type="GO" id="GO:1990904">
    <property type="term" value="C:ribonucleoprotein complex"/>
    <property type="evidence" value="ECO:0007669"/>
    <property type="project" value="UniProtKB-KW"/>
</dbReference>
<dbReference type="SUPFAM" id="SSF143800">
    <property type="entry name" value="L28p-like"/>
    <property type="match status" value="1"/>
</dbReference>
<dbReference type="OrthoDB" id="9805609at2"/>
<accession>A0A418VBV0</accession>
<evidence type="ECO:0000256" key="2">
    <source>
        <dbReference type="ARBA" id="ARBA00022980"/>
    </source>
</evidence>
<dbReference type="InterPro" id="IPR034704">
    <property type="entry name" value="Ribosomal_bL28/bL31-like_sf"/>
</dbReference>
<proteinExistence type="inferred from homology"/>
<dbReference type="Gene3D" id="2.20.150.30">
    <property type="match status" value="1"/>
</dbReference>
<protein>
    <recommendedName>
        <fullName evidence="4 5">Large ribosomal subunit protein bL28</fullName>
    </recommendedName>
</protein>
<sequence>MSRECYLTGKKNKVVNSVIRRGKARADGGVGRKTTGITRRTQKANLQKKFIRENGQVKRVWLSANALRALARGGFSGIELVW</sequence>
<evidence type="ECO:0000256" key="1">
    <source>
        <dbReference type="ARBA" id="ARBA00008760"/>
    </source>
</evidence>
<dbReference type="NCBIfam" id="TIGR00009">
    <property type="entry name" value="L28"/>
    <property type="match status" value="1"/>
</dbReference>
<keyword evidence="2 5" id="KW-0689">Ribosomal protein</keyword>
<evidence type="ECO:0000256" key="3">
    <source>
        <dbReference type="ARBA" id="ARBA00023274"/>
    </source>
</evidence>
<dbReference type="PANTHER" id="PTHR39080">
    <property type="entry name" value="50S RIBOSOMAL PROTEIN L28"/>
    <property type="match status" value="1"/>
</dbReference>
<dbReference type="EMBL" id="QYUJ01000014">
    <property type="protein sequence ID" value="RJF73496.1"/>
    <property type="molecule type" value="Genomic_DNA"/>
</dbReference>
<dbReference type="HAMAP" id="MF_00373">
    <property type="entry name" value="Ribosomal_bL28"/>
    <property type="match status" value="1"/>
</dbReference>
<evidence type="ECO:0000313" key="7">
    <source>
        <dbReference type="Proteomes" id="UP000286287"/>
    </source>
</evidence>
<dbReference type="InterPro" id="IPR037147">
    <property type="entry name" value="Ribosomal_bL28_sf"/>
</dbReference>
<dbReference type="InterPro" id="IPR001383">
    <property type="entry name" value="Ribosomal_bL28_bact-type"/>
</dbReference>
<dbReference type="InterPro" id="IPR026569">
    <property type="entry name" value="Ribosomal_bL28"/>
</dbReference>
<evidence type="ECO:0000313" key="6">
    <source>
        <dbReference type="EMBL" id="RJF73496.1"/>
    </source>
</evidence>
<organism evidence="6 7">
    <name type="scientific">Deinococcus cavernae</name>
    <dbReference type="NCBI Taxonomy" id="2320857"/>
    <lineage>
        <taxon>Bacteria</taxon>
        <taxon>Thermotogati</taxon>
        <taxon>Deinococcota</taxon>
        <taxon>Deinococci</taxon>
        <taxon>Deinococcales</taxon>
        <taxon>Deinococcaceae</taxon>
        <taxon>Deinococcus</taxon>
    </lineage>
</organism>
<dbReference type="RefSeq" id="WP_119766237.1">
    <property type="nucleotide sequence ID" value="NZ_QYUJ01000014.1"/>
</dbReference>
<gene>
    <name evidence="5" type="primary">rpmB</name>
    <name evidence="6" type="ORF">D3875_20045</name>
</gene>
<evidence type="ECO:0000256" key="5">
    <source>
        <dbReference type="HAMAP-Rule" id="MF_00373"/>
    </source>
</evidence>
<reference evidence="6 7" key="1">
    <citation type="submission" date="2018-09" db="EMBL/GenBank/DDBJ databases">
        <authorList>
            <person name="Zhu H."/>
        </authorList>
    </citation>
    <scope>NUCLEOTIDE SEQUENCE [LARGE SCALE GENOMIC DNA]</scope>
    <source>
        <strain evidence="6 7">K2S05-167</strain>
    </source>
</reference>
<dbReference type="PANTHER" id="PTHR39080:SF1">
    <property type="entry name" value="LARGE RIBOSOMAL SUBUNIT PROTEIN BL28A"/>
    <property type="match status" value="1"/>
</dbReference>
<dbReference type="GO" id="GO:0006412">
    <property type="term" value="P:translation"/>
    <property type="evidence" value="ECO:0007669"/>
    <property type="project" value="UniProtKB-UniRule"/>
</dbReference>